<evidence type="ECO:0000313" key="2">
    <source>
        <dbReference type="Proteomes" id="UP000267844"/>
    </source>
</evidence>
<proteinExistence type="predicted"/>
<dbReference type="InterPro" id="IPR015943">
    <property type="entry name" value="WD40/YVTN_repeat-like_dom_sf"/>
</dbReference>
<dbReference type="EMBL" id="RHPO01000065">
    <property type="protein sequence ID" value="RRT86945.1"/>
    <property type="molecule type" value="Genomic_DNA"/>
</dbReference>
<name>A0A3R8TML4_9FLAO</name>
<gene>
    <name evidence="1" type="ORF">EGI89_15200</name>
</gene>
<reference evidence="1 2" key="1">
    <citation type="submission" date="2018-10" db="EMBL/GenBank/DDBJ databases">
        <title>Transmission dynamics of multidrug resistant bacteria on intensive care unit surfaces.</title>
        <authorList>
            <person name="D'Souza A.W."/>
            <person name="Potter R.F."/>
            <person name="Wallace M."/>
            <person name="Shupe A."/>
            <person name="Patel S."/>
            <person name="Sun S."/>
            <person name="Gul D."/>
            <person name="Kwon J.H."/>
            <person name="Andleeb S."/>
            <person name="Burnham C.-A.D."/>
            <person name="Dantas G."/>
        </authorList>
    </citation>
    <scope>NUCLEOTIDE SEQUENCE [LARGE SCALE GENOMIC DNA]</scope>
    <source>
        <strain evidence="1 2">WF_348</strain>
    </source>
</reference>
<dbReference type="RefSeq" id="WP_125350824.1">
    <property type="nucleotide sequence ID" value="NZ_JAOPGB010000011.1"/>
</dbReference>
<evidence type="ECO:0008006" key="3">
    <source>
        <dbReference type="Google" id="ProtNLM"/>
    </source>
</evidence>
<dbReference type="Gene3D" id="2.130.10.10">
    <property type="entry name" value="YVTN repeat-like/Quinoprotein amine dehydrogenase"/>
    <property type="match status" value="1"/>
</dbReference>
<sequence>MSQIIQKGKELIRINPSNKNEIQYSVNNGENWNRRSLQSDDFSFLLDCGEELLAITKNGKQISYSKNNGENWHRRGVVNSSFNEFHNLTLNGSEILAITDKGLYYSRNKGENWNLRN</sequence>
<accession>A0A3R8TML4</accession>
<evidence type="ECO:0000313" key="1">
    <source>
        <dbReference type="EMBL" id="RRT86945.1"/>
    </source>
</evidence>
<dbReference type="Pfam" id="PF02012">
    <property type="entry name" value="BNR"/>
    <property type="match status" value="1"/>
</dbReference>
<protein>
    <recommendedName>
        <fullName evidence="3">Photosynthesis system II assembly factor Ycf48/Hcf136-like domain-containing protein</fullName>
    </recommendedName>
</protein>
<organism evidence="1 2">
    <name type="scientific">Empedobacter falsenii</name>
    <dbReference type="NCBI Taxonomy" id="343874"/>
    <lineage>
        <taxon>Bacteria</taxon>
        <taxon>Pseudomonadati</taxon>
        <taxon>Bacteroidota</taxon>
        <taxon>Flavobacteriia</taxon>
        <taxon>Flavobacteriales</taxon>
        <taxon>Weeksellaceae</taxon>
        <taxon>Empedobacter</taxon>
    </lineage>
</organism>
<dbReference type="SUPFAM" id="SSF110296">
    <property type="entry name" value="Oligoxyloglucan reducing end-specific cellobiohydrolase"/>
    <property type="match status" value="1"/>
</dbReference>
<comment type="caution">
    <text evidence="1">The sequence shown here is derived from an EMBL/GenBank/DDBJ whole genome shotgun (WGS) entry which is preliminary data.</text>
</comment>
<dbReference type="InterPro" id="IPR002860">
    <property type="entry name" value="BNR_rpt"/>
</dbReference>
<dbReference type="Proteomes" id="UP000267844">
    <property type="component" value="Unassembled WGS sequence"/>
</dbReference>
<dbReference type="AlphaFoldDB" id="A0A3R8TML4"/>